<dbReference type="PANTHER" id="PTHR46211">
    <property type="entry name" value="GLYCEROPHOSPHORYL DIESTER PHOSPHODIESTERASE"/>
    <property type="match status" value="1"/>
</dbReference>
<dbReference type="InterPro" id="IPR030395">
    <property type="entry name" value="GP_PDE_dom"/>
</dbReference>
<dbReference type="EMBL" id="QPJW01000001">
    <property type="protein sequence ID" value="RCX23677.1"/>
    <property type="molecule type" value="Genomic_DNA"/>
</dbReference>
<reference evidence="2 3" key="1">
    <citation type="submission" date="2018-07" db="EMBL/GenBank/DDBJ databases">
        <title>Genomic Encyclopedia of Type Strains, Phase III (KMG-III): the genomes of soil and plant-associated and newly described type strains.</title>
        <authorList>
            <person name="Whitman W."/>
        </authorList>
    </citation>
    <scope>NUCLEOTIDE SEQUENCE [LARGE SCALE GENOMIC DNA]</scope>
    <source>
        <strain evidence="2 3">CECT 8333</strain>
    </source>
</reference>
<accession>A0A369BTD7</accession>
<dbReference type="AlphaFoldDB" id="A0A369BTD7"/>
<dbReference type="GO" id="GO:0006629">
    <property type="term" value="P:lipid metabolic process"/>
    <property type="evidence" value="ECO:0007669"/>
    <property type="project" value="InterPro"/>
</dbReference>
<sequence>MQYPKLIAHTGCEGTSYNSLESCEAGMKAGAPILEVDVRATKDQVAVLQHDEEPYVNKLSYEQLLETGHNPETLNRVLTRFSQLPVAFNLDLKTEEAAVAAIADITATSTWSQVWFTGDTRLIENSQYSRHVMRNLPKQFCELDEASYRQQVAELCRRAAETKLGGVNLHYESCRPYLVQQAHHHGLQVWIYTLPDDPDLFFKYMDMGVDAISVYEVRKFAVLLAVMSEDGGE</sequence>
<name>A0A369BTD7_9BACL</name>
<dbReference type="GO" id="GO:0008081">
    <property type="term" value="F:phosphoric diester hydrolase activity"/>
    <property type="evidence" value="ECO:0007669"/>
    <property type="project" value="InterPro"/>
</dbReference>
<dbReference type="CDD" id="cd08556">
    <property type="entry name" value="GDPD"/>
    <property type="match status" value="1"/>
</dbReference>
<dbReference type="InterPro" id="IPR017946">
    <property type="entry name" value="PLC-like_Pdiesterase_TIM-brl"/>
</dbReference>
<proteinExistence type="predicted"/>
<evidence type="ECO:0000313" key="2">
    <source>
        <dbReference type="EMBL" id="RCX23677.1"/>
    </source>
</evidence>
<protein>
    <submittedName>
        <fullName evidence="2">Glycerophosphoryl diester phosphodiesterase</fullName>
    </submittedName>
</protein>
<dbReference type="Pfam" id="PF03009">
    <property type="entry name" value="GDPD"/>
    <property type="match status" value="1"/>
</dbReference>
<feature type="domain" description="GP-PDE" evidence="1">
    <location>
        <begin position="11"/>
        <end position="212"/>
    </location>
</feature>
<keyword evidence="3" id="KW-1185">Reference proteome</keyword>
<dbReference type="RefSeq" id="WP_181873034.1">
    <property type="nucleotide sequence ID" value="NZ_QPJW01000001.1"/>
</dbReference>
<dbReference type="Gene3D" id="3.20.20.190">
    <property type="entry name" value="Phosphatidylinositol (PI) phosphodiesterase"/>
    <property type="match status" value="1"/>
</dbReference>
<dbReference type="PANTHER" id="PTHR46211:SF14">
    <property type="entry name" value="GLYCEROPHOSPHODIESTER PHOSPHODIESTERASE"/>
    <property type="match status" value="1"/>
</dbReference>
<dbReference type="SUPFAM" id="SSF51695">
    <property type="entry name" value="PLC-like phosphodiesterases"/>
    <property type="match status" value="1"/>
</dbReference>
<evidence type="ECO:0000313" key="3">
    <source>
        <dbReference type="Proteomes" id="UP000253090"/>
    </source>
</evidence>
<comment type="caution">
    <text evidence="2">The sequence shown here is derived from an EMBL/GenBank/DDBJ whole genome shotgun (WGS) entry which is preliminary data.</text>
</comment>
<gene>
    <name evidence="2" type="ORF">DFP94_1011279</name>
</gene>
<organism evidence="2 3">
    <name type="scientific">Fontibacillus phaseoli</name>
    <dbReference type="NCBI Taxonomy" id="1416533"/>
    <lineage>
        <taxon>Bacteria</taxon>
        <taxon>Bacillati</taxon>
        <taxon>Bacillota</taxon>
        <taxon>Bacilli</taxon>
        <taxon>Bacillales</taxon>
        <taxon>Paenibacillaceae</taxon>
        <taxon>Fontibacillus</taxon>
    </lineage>
</organism>
<dbReference type="Proteomes" id="UP000253090">
    <property type="component" value="Unassembled WGS sequence"/>
</dbReference>
<evidence type="ECO:0000259" key="1">
    <source>
        <dbReference type="Pfam" id="PF03009"/>
    </source>
</evidence>